<sequence>MRGIFILLASLVSLPTMANITSFSESEVALMHTVFSQHQSDFTRHSTQARLNENQYLLAQAHKHQPQLLIRQADVGYATVFHTRRYVLSLLKNHFSDIHLPSAPKIDWSLYTKTALLAALPPYPNDNQYSPMQLTQLESINLAPLTGMPFTLAELMLEQSMQNRYKLHQGDYALFKKLIGDIRQYHHLVTSLATHLTHSGIALKHLNLIASGELLRSPMLNYFGVQSHMHGERSPYVEALKRKITHSDITAFYVKNKADFKHKSRVTASGVLFSTSQAATTFKQLAQATSIKNALKQYALKSIFADTQGKVTRKQNSQWAHQVVFSLKESLLAGPIRSPDGKWLVAQTHHIKFDYHAIDSETVRYQATLALIEDLAQQTYRQNKQAWLNTHKLSL</sequence>
<feature type="domain" description="PpiC" evidence="2">
    <location>
        <begin position="245"/>
        <end position="347"/>
    </location>
</feature>
<evidence type="ECO:0000313" key="5">
    <source>
        <dbReference type="Proteomes" id="UP000307164"/>
    </source>
</evidence>
<reference evidence="5 6" key="1">
    <citation type="submission" date="2018-01" db="EMBL/GenBank/DDBJ databases">
        <authorList>
            <person name="Paulsen S."/>
            <person name="Gram L.K."/>
        </authorList>
    </citation>
    <scope>NUCLEOTIDE SEQUENCE [LARGE SCALE GENOMIC DNA]</scope>
    <source>
        <strain evidence="3 6">S3790</strain>
        <strain evidence="4 5">S3895</strain>
    </source>
</reference>
<keyword evidence="1" id="KW-0732">Signal</keyword>
<evidence type="ECO:0000313" key="3">
    <source>
        <dbReference type="EMBL" id="TMO66526.1"/>
    </source>
</evidence>
<dbReference type="Proteomes" id="UP000307217">
    <property type="component" value="Unassembled WGS sequence"/>
</dbReference>
<reference evidence="6" key="2">
    <citation type="submission" date="2019-06" db="EMBL/GenBank/DDBJ databases">
        <title>Co-occurence of chitin degradation, pigmentation and bioactivity in marine Pseudoalteromonas.</title>
        <authorList>
            <person name="Sonnenschein E.C."/>
            <person name="Bech P.K."/>
        </authorList>
    </citation>
    <scope>NUCLEOTIDE SEQUENCE [LARGE SCALE GENOMIC DNA]</scope>
    <source>
        <strain evidence="6">S3790</strain>
    </source>
</reference>
<name>A0A5S3V5N0_9GAMM</name>
<dbReference type="Pfam" id="PF13145">
    <property type="entry name" value="Rotamase_2"/>
    <property type="match status" value="1"/>
</dbReference>
<evidence type="ECO:0000313" key="4">
    <source>
        <dbReference type="EMBL" id="TMO74220.1"/>
    </source>
</evidence>
<accession>A0A5S3V5N0</accession>
<dbReference type="GO" id="GO:0003755">
    <property type="term" value="F:peptidyl-prolyl cis-trans isomerase activity"/>
    <property type="evidence" value="ECO:0007669"/>
    <property type="project" value="InterPro"/>
</dbReference>
<proteinExistence type="predicted"/>
<dbReference type="InterPro" id="IPR000297">
    <property type="entry name" value="PPIase_PpiC"/>
</dbReference>
<comment type="caution">
    <text evidence="3">The sequence shown here is derived from an EMBL/GenBank/DDBJ whole genome shotgun (WGS) entry which is preliminary data.</text>
</comment>
<organism evidence="3 6">
    <name type="scientific">Pseudoalteromonas aurantia</name>
    <dbReference type="NCBI Taxonomy" id="43654"/>
    <lineage>
        <taxon>Bacteria</taxon>
        <taxon>Pseudomonadati</taxon>
        <taxon>Pseudomonadota</taxon>
        <taxon>Gammaproteobacteria</taxon>
        <taxon>Alteromonadales</taxon>
        <taxon>Pseudoalteromonadaceae</taxon>
        <taxon>Pseudoalteromonas</taxon>
    </lineage>
</organism>
<dbReference type="Proteomes" id="UP000307164">
    <property type="component" value="Unassembled WGS sequence"/>
</dbReference>
<protein>
    <recommendedName>
        <fullName evidence="2">PpiC domain-containing protein</fullName>
    </recommendedName>
</protein>
<gene>
    <name evidence="3" type="ORF">CWC19_16145</name>
    <name evidence="4" type="ORF">CWC20_11200</name>
</gene>
<keyword evidence="5" id="KW-1185">Reference proteome</keyword>
<reference evidence="3" key="3">
    <citation type="submission" date="2019-09" db="EMBL/GenBank/DDBJ databases">
        <title>Co-occurence of chitin degradation, pigmentation and bioactivity in marine Pseudoalteromonas.</title>
        <authorList>
            <person name="Sonnenschein E.C."/>
            <person name="Bech P.K."/>
        </authorList>
    </citation>
    <scope>NUCLEOTIDE SEQUENCE</scope>
    <source>
        <strain evidence="3">S3790</strain>
        <strain evidence="4 5">S3895</strain>
    </source>
</reference>
<evidence type="ECO:0000313" key="6">
    <source>
        <dbReference type="Proteomes" id="UP000307217"/>
    </source>
</evidence>
<feature type="signal peptide" evidence="1">
    <location>
        <begin position="1"/>
        <end position="18"/>
    </location>
</feature>
<dbReference type="EMBL" id="PNBW01000049">
    <property type="protein sequence ID" value="TMO74220.1"/>
    <property type="molecule type" value="Genomic_DNA"/>
</dbReference>
<dbReference type="RefSeq" id="WP_138592811.1">
    <property type="nucleotide sequence ID" value="NZ_PNBW01000049.1"/>
</dbReference>
<dbReference type="OrthoDB" id="6307250at2"/>
<evidence type="ECO:0000259" key="2">
    <source>
        <dbReference type="Pfam" id="PF13145"/>
    </source>
</evidence>
<dbReference type="EMBL" id="PNBX01000074">
    <property type="protein sequence ID" value="TMO66526.1"/>
    <property type="molecule type" value="Genomic_DNA"/>
</dbReference>
<dbReference type="AlphaFoldDB" id="A0A5S3V5N0"/>
<evidence type="ECO:0000256" key="1">
    <source>
        <dbReference type="SAM" id="SignalP"/>
    </source>
</evidence>
<feature type="chain" id="PRO_5024354515" description="PpiC domain-containing protein" evidence="1">
    <location>
        <begin position="19"/>
        <end position="395"/>
    </location>
</feature>